<accession>A0A413T8H5</accession>
<dbReference type="Proteomes" id="UP000283492">
    <property type="component" value="Unassembled WGS sequence"/>
</dbReference>
<dbReference type="AlphaFoldDB" id="A0A413T8H5"/>
<organism evidence="1 2">
    <name type="scientific">Roseburia inulinivorans</name>
    <dbReference type="NCBI Taxonomy" id="360807"/>
    <lineage>
        <taxon>Bacteria</taxon>
        <taxon>Bacillati</taxon>
        <taxon>Bacillota</taxon>
        <taxon>Clostridia</taxon>
        <taxon>Lachnospirales</taxon>
        <taxon>Lachnospiraceae</taxon>
        <taxon>Roseburia</taxon>
    </lineage>
</organism>
<name>A0A413T8H5_9FIRM</name>
<comment type="caution">
    <text evidence="1">The sequence shown here is derived from an EMBL/GenBank/DDBJ whole genome shotgun (WGS) entry which is preliminary data.</text>
</comment>
<protein>
    <submittedName>
        <fullName evidence="1">Uncharacterized protein</fullName>
    </submittedName>
</protein>
<proteinExistence type="predicted"/>
<dbReference type="EMBL" id="QSFX01000091">
    <property type="protein sequence ID" value="RHA81230.1"/>
    <property type="molecule type" value="Genomic_DNA"/>
</dbReference>
<sequence length="77" mass="9195">MVSGFKLLYVVVFKSSRSCVMGKLHRVRIIRRKTGNIPGERYAWIKFTINDKEKQEMELFVYRILRIGWLSELFPTN</sequence>
<evidence type="ECO:0000313" key="2">
    <source>
        <dbReference type="Proteomes" id="UP000283492"/>
    </source>
</evidence>
<gene>
    <name evidence="1" type="ORF">DW914_19295</name>
</gene>
<evidence type="ECO:0000313" key="1">
    <source>
        <dbReference type="EMBL" id="RHA81230.1"/>
    </source>
</evidence>
<reference evidence="1 2" key="1">
    <citation type="submission" date="2018-08" db="EMBL/GenBank/DDBJ databases">
        <title>A genome reference for cultivated species of the human gut microbiota.</title>
        <authorList>
            <person name="Zou Y."/>
            <person name="Xue W."/>
            <person name="Luo G."/>
        </authorList>
    </citation>
    <scope>NUCLEOTIDE SEQUENCE [LARGE SCALE GENOMIC DNA]</scope>
    <source>
        <strain evidence="1 2">AM42-1AC</strain>
    </source>
</reference>